<evidence type="ECO:0000313" key="5">
    <source>
        <dbReference type="Proteomes" id="UP000250043"/>
    </source>
</evidence>
<organism evidence="4 5">
    <name type="scientific">Obba rivulosa</name>
    <dbReference type="NCBI Taxonomy" id="1052685"/>
    <lineage>
        <taxon>Eukaryota</taxon>
        <taxon>Fungi</taxon>
        <taxon>Dikarya</taxon>
        <taxon>Basidiomycota</taxon>
        <taxon>Agaricomycotina</taxon>
        <taxon>Agaricomycetes</taxon>
        <taxon>Polyporales</taxon>
        <taxon>Gelatoporiaceae</taxon>
        <taxon>Obba</taxon>
    </lineage>
</organism>
<dbReference type="Proteomes" id="UP000250043">
    <property type="component" value="Unassembled WGS sequence"/>
</dbReference>
<feature type="region of interest" description="Disordered" evidence="2">
    <location>
        <begin position="498"/>
        <end position="539"/>
    </location>
</feature>
<accession>A0A8E2AHJ3</accession>
<keyword evidence="3" id="KW-0472">Membrane</keyword>
<evidence type="ECO:0000256" key="2">
    <source>
        <dbReference type="SAM" id="MobiDB-lite"/>
    </source>
</evidence>
<evidence type="ECO:0000313" key="4">
    <source>
        <dbReference type="EMBL" id="OCH84293.1"/>
    </source>
</evidence>
<keyword evidence="3" id="KW-1133">Transmembrane helix</keyword>
<keyword evidence="1" id="KW-0175">Coiled coil</keyword>
<reference evidence="4 5" key="1">
    <citation type="submission" date="2016-07" db="EMBL/GenBank/DDBJ databases">
        <title>Draft genome of the white-rot fungus Obba rivulosa 3A-2.</title>
        <authorList>
            <consortium name="DOE Joint Genome Institute"/>
            <person name="Miettinen O."/>
            <person name="Riley R."/>
            <person name="Acob R."/>
            <person name="Barry K."/>
            <person name="Cullen D."/>
            <person name="De Vries R."/>
            <person name="Hainaut M."/>
            <person name="Hatakka A."/>
            <person name="Henrissat B."/>
            <person name="Hilden K."/>
            <person name="Kuo R."/>
            <person name="Labutti K."/>
            <person name="Lipzen A."/>
            <person name="Makela M.R."/>
            <person name="Sandor L."/>
            <person name="Spatafora J.W."/>
            <person name="Grigoriev I.V."/>
            <person name="Hibbett D.S."/>
        </authorList>
    </citation>
    <scope>NUCLEOTIDE SEQUENCE [LARGE SCALE GENOMIC DNA]</scope>
    <source>
        <strain evidence="4 5">3A-2</strain>
    </source>
</reference>
<keyword evidence="3" id="KW-0812">Transmembrane</keyword>
<dbReference type="EMBL" id="KV722693">
    <property type="protein sequence ID" value="OCH84293.1"/>
    <property type="molecule type" value="Genomic_DNA"/>
</dbReference>
<gene>
    <name evidence="4" type="ORF">OBBRIDRAFT_808348</name>
</gene>
<dbReference type="AlphaFoldDB" id="A0A8E2AHJ3"/>
<evidence type="ECO:0000256" key="3">
    <source>
        <dbReference type="SAM" id="Phobius"/>
    </source>
</evidence>
<name>A0A8E2AHJ3_9APHY</name>
<sequence length="596" mass="66754">MYPVPGRLLALPPWLMYLELIITSLGPRSIHRMLAALRTFSYNISAWISYLVMVVSAFVPGIIAAIKLGIIIQVLWMLGSALLLMFRPTRSVVSGMPRWIFRPAIASIEATIWILERAFWLGDRQSGTVNGMSSFSQLVLAFRALLPCRDGDACMNTVAPCRSGRCRQEAEKLELSVHQTPRQASRNKKEYRRRMSALKKKQFATRSQRLSLNPRLASLHSENTTLLSSNESLRSENRTLRARVITLELQEAQSFVNQVILHSRVAKINSANEELRKASQEDAQALQLERDCLRLAYSKMHSDNKTLHSRVSILELQEADLVVDQVLLRSRVANLTSESKTLRSKITTLESQEADLVVNQVVLRSRVANLDSANKKLRDERNAPREIAQAPRTEFDTLCSGHNTPQSERDDLEAGLKQCEAATGASLAAQPQNLGANPRGSQEDEMKHQDTSVQPNCLEDNRFSASDTRLKVPALEDAPRAVDASQWDHELLGELNAQVYQSSPPRPRRLLSERSPRDGLQSSSYLPTLVRDTTPDPMPSAGISPDIATPESQERSLVYFFHGINVYTGELEGPEMVHTPLRPRGGQFLWKRGQPA</sequence>
<proteinExistence type="predicted"/>
<evidence type="ECO:0000256" key="1">
    <source>
        <dbReference type="SAM" id="Coils"/>
    </source>
</evidence>
<feature type="compositionally biased region" description="Basic and acidic residues" evidence="2">
    <location>
        <begin position="441"/>
        <end position="450"/>
    </location>
</feature>
<feature type="compositionally biased region" description="Basic and acidic residues" evidence="2">
    <location>
        <begin position="375"/>
        <end position="384"/>
    </location>
</feature>
<keyword evidence="5" id="KW-1185">Reference proteome</keyword>
<feature type="coiled-coil region" evidence="1">
    <location>
        <begin position="230"/>
        <end position="288"/>
    </location>
</feature>
<feature type="region of interest" description="Disordered" evidence="2">
    <location>
        <begin position="375"/>
        <end position="459"/>
    </location>
</feature>
<protein>
    <submittedName>
        <fullName evidence="4">Uncharacterized protein</fullName>
    </submittedName>
</protein>
<feature type="transmembrane region" description="Helical" evidence="3">
    <location>
        <begin position="47"/>
        <end position="64"/>
    </location>
</feature>
<feature type="transmembrane region" description="Helical" evidence="3">
    <location>
        <begin position="6"/>
        <end position="26"/>
    </location>
</feature>
<dbReference type="OrthoDB" id="2131905at2759"/>